<feature type="chain" id="PRO_5005281851" evidence="1">
    <location>
        <begin position="28"/>
        <end position="273"/>
    </location>
</feature>
<dbReference type="Pfam" id="PF10670">
    <property type="entry name" value="DUF4198"/>
    <property type="match status" value="1"/>
</dbReference>
<evidence type="ECO:0000313" key="2">
    <source>
        <dbReference type="EMBL" id="KMO41603.1"/>
    </source>
</evidence>
<evidence type="ECO:0000256" key="1">
    <source>
        <dbReference type="SAM" id="SignalP"/>
    </source>
</evidence>
<accession>A0A0J6T7R7</accession>
<comment type="caution">
    <text evidence="2">The sequence shown here is derived from an EMBL/GenBank/DDBJ whole genome shotgun (WGS) entry which is preliminary data.</text>
</comment>
<evidence type="ECO:0000313" key="3">
    <source>
        <dbReference type="Proteomes" id="UP000035955"/>
    </source>
</evidence>
<keyword evidence="1" id="KW-0732">Signal</keyword>
<protein>
    <submittedName>
        <fullName evidence="2">ABC transporter permease</fullName>
    </submittedName>
</protein>
<feature type="signal peptide" evidence="1">
    <location>
        <begin position="1"/>
        <end position="27"/>
    </location>
</feature>
<dbReference type="InterPro" id="IPR019613">
    <property type="entry name" value="DUF4198"/>
</dbReference>
<sequence>MPLRPFRRAAVAALLAAIVPLSWPAQAHRAWMLPSATVLSGADAWVTVDAAISNDLFYFEHFPMRLDGLTVTGPDGRSVPVQNGSTGKYRSTFDLHLDKPGTYRGSVVQSAVFASYKLNGMSKRWRGAPENLEKEVPREAEGLQVTQSQQRTEVFVTSGKPSEVAPDPSAAGLSLRPMTHPNSLVSGEAARFVLLLDGLPVPDVEIEVVPGGIRYRDKLNDFKLRTGADGSFVVSWPAPGMYWLSATVQDGKATMPNARRRATYNVTLEVLPP</sequence>
<gene>
    <name evidence="2" type="ORF">VQ02_05370</name>
</gene>
<reference evidence="2 3" key="1">
    <citation type="submission" date="2015-03" db="EMBL/GenBank/DDBJ databases">
        <title>Genome sequencing of Methylobacterium variabile DSM 16961.</title>
        <authorList>
            <person name="Chaudhry V."/>
            <person name="Patil P.B."/>
        </authorList>
    </citation>
    <scope>NUCLEOTIDE SEQUENCE [LARGE SCALE GENOMIC DNA]</scope>
    <source>
        <strain evidence="2 3">DSM 16961</strain>
    </source>
</reference>
<dbReference type="RefSeq" id="WP_048443124.1">
    <property type="nucleotide sequence ID" value="NZ_LABY01000030.1"/>
</dbReference>
<dbReference type="EMBL" id="LABY01000030">
    <property type="protein sequence ID" value="KMO41603.1"/>
    <property type="molecule type" value="Genomic_DNA"/>
</dbReference>
<dbReference type="OrthoDB" id="5943at2"/>
<name>A0A0J6T7R7_9HYPH</name>
<dbReference type="PATRIC" id="fig|298794.3.peg.4744"/>
<dbReference type="AlphaFoldDB" id="A0A0J6T7R7"/>
<proteinExistence type="predicted"/>
<dbReference type="Proteomes" id="UP000035955">
    <property type="component" value="Unassembled WGS sequence"/>
</dbReference>
<organism evidence="2 3">
    <name type="scientific">Methylobacterium variabile</name>
    <dbReference type="NCBI Taxonomy" id="298794"/>
    <lineage>
        <taxon>Bacteria</taxon>
        <taxon>Pseudomonadati</taxon>
        <taxon>Pseudomonadota</taxon>
        <taxon>Alphaproteobacteria</taxon>
        <taxon>Hyphomicrobiales</taxon>
        <taxon>Methylobacteriaceae</taxon>
        <taxon>Methylobacterium</taxon>
    </lineage>
</organism>
<keyword evidence="3" id="KW-1185">Reference proteome</keyword>